<keyword evidence="4" id="KW-1185">Reference proteome</keyword>
<name>A0A545UHZ3_9GAMM</name>
<feature type="chain" id="PRO_5022176355" evidence="1">
    <location>
        <begin position="21"/>
        <end position="76"/>
    </location>
</feature>
<dbReference type="OrthoDB" id="6299824at2"/>
<feature type="domain" description="EF-hand" evidence="2">
    <location>
        <begin position="18"/>
        <end position="42"/>
    </location>
</feature>
<evidence type="ECO:0000313" key="4">
    <source>
        <dbReference type="Proteomes" id="UP000315439"/>
    </source>
</evidence>
<organism evidence="3 4">
    <name type="scientific">Aliikangiella coralliicola</name>
    <dbReference type="NCBI Taxonomy" id="2592383"/>
    <lineage>
        <taxon>Bacteria</taxon>
        <taxon>Pseudomonadati</taxon>
        <taxon>Pseudomonadota</taxon>
        <taxon>Gammaproteobacteria</taxon>
        <taxon>Oceanospirillales</taxon>
        <taxon>Pleioneaceae</taxon>
        <taxon>Aliikangiella</taxon>
    </lineage>
</organism>
<dbReference type="SMART" id="SM00054">
    <property type="entry name" value="EFh"/>
    <property type="match status" value="2"/>
</dbReference>
<feature type="signal peptide" evidence="1">
    <location>
        <begin position="1"/>
        <end position="20"/>
    </location>
</feature>
<dbReference type="PROSITE" id="PS50222">
    <property type="entry name" value="EF_HAND_2"/>
    <property type="match status" value="2"/>
</dbReference>
<proteinExistence type="predicted"/>
<dbReference type="PROSITE" id="PS00018">
    <property type="entry name" value="EF_HAND_1"/>
    <property type="match status" value="1"/>
</dbReference>
<protein>
    <submittedName>
        <fullName evidence="3">EF-hand domain-containing protein</fullName>
    </submittedName>
</protein>
<sequence length="76" mass="8594">MKLKHLLSIAAIALSANIVALDSEALFKKLDVDGDGYISFDESTEESKVMRNFKKLDKDNDHKISKKEFSDLVHLK</sequence>
<evidence type="ECO:0000259" key="2">
    <source>
        <dbReference type="PROSITE" id="PS50222"/>
    </source>
</evidence>
<dbReference type="SUPFAM" id="SSF47473">
    <property type="entry name" value="EF-hand"/>
    <property type="match status" value="1"/>
</dbReference>
<feature type="domain" description="EF-hand" evidence="2">
    <location>
        <begin position="44"/>
        <end position="76"/>
    </location>
</feature>
<comment type="caution">
    <text evidence="3">The sequence shown here is derived from an EMBL/GenBank/DDBJ whole genome shotgun (WGS) entry which is preliminary data.</text>
</comment>
<dbReference type="RefSeq" id="WP_142892575.1">
    <property type="nucleotide sequence ID" value="NZ_ML660161.1"/>
</dbReference>
<dbReference type="CDD" id="cd00051">
    <property type="entry name" value="EFh"/>
    <property type="match status" value="1"/>
</dbReference>
<gene>
    <name evidence="3" type="ORF">FLL46_04140</name>
</gene>
<dbReference type="InterPro" id="IPR002048">
    <property type="entry name" value="EF_hand_dom"/>
</dbReference>
<evidence type="ECO:0000256" key="1">
    <source>
        <dbReference type="SAM" id="SignalP"/>
    </source>
</evidence>
<dbReference type="InterPro" id="IPR018247">
    <property type="entry name" value="EF_Hand_1_Ca_BS"/>
</dbReference>
<keyword evidence="1" id="KW-0732">Signal</keyword>
<dbReference type="GO" id="GO:0005509">
    <property type="term" value="F:calcium ion binding"/>
    <property type="evidence" value="ECO:0007669"/>
    <property type="project" value="InterPro"/>
</dbReference>
<dbReference type="InterPro" id="IPR011992">
    <property type="entry name" value="EF-hand-dom_pair"/>
</dbReference>
<dbReference type="AlphaFoldDB" id="A0A545UHZ3"/>
<dbReference type="EMBL" id="VIKS01000003">
    <property type="protein sequence ID" value="TQV89087.1"/>
    <property type="molecule type" value="Genomic_DNA"/>
</dbReference>
<reference evidence="3 4" key="1">
    <citation type="submission" date="2019-07" db="EMBL/GenBank/DDBJ databases">
        <title>Draft genome for Aliikangiella sp. M105.</title>
        <authorList>
            <person name="Wang G."/>
        </authorList>
    </citation>
    <scope>NUCLEOTIDE SEQUENCE [LARGE SCALE GENOMIC DNA]</scope>
    <source>
        <strain evidence="3 4">M105</strain>
    </source>
</reference>
<accession>A0A545UHZ3</accession>
<dbReference type="Gene3D" id="1.10.238.10">
    <property type="entry name" value="EF-hand"/>
    <property type="match status" value="1"/>
</dbReference>
<evidence type="ECO:0000313" key="3">
    <source>
        <dbReference type="EMBL" id="TQV89087.1"/>
    </source>
</evidence>
<dbReference type="Pfam" id="PF13202">
    <property type="entry name" value="EF-hand_5"/>
    <property type="match status" value="2"/>
</dbReference>
<dbReference type="Proteomes" id="UP000315439">
    <property type="component" value="Unassembled WGS sequence"/>
</dbReference>